<gene>
    <name evidence="1" type="ORF">HK17_14280</name>
</gene>
<organism evidence="1 2">
    <name type="scientific">Acetobacter indonesiensis</name>
    <dbReference type="NCBI Taxonomy" id="104101"/>
    <lineage>
        <taxon>Bacteria</taxon>
        <taxon>Pseudomonadati</taxon>
        <taxon>Pseudomonadota</taxon>
        <taxon>Alphaproteobacteria</taxon>
        <taxon>Acetobacterales</taxon>
        <taxon>Acetobacteraceae</taxon>
        <taxon>Acetobacter</taxon>
    </lineage>
</organism>
<sequence>MSFGDILRQQITLNTRQTLSSQELHEMVAQQCRQNRDAVIASGQVPQFYTTTVDGRRGAAEETARLMGGTIIYQFSSLAQAANWALAECKKRSPVASGNFRASWVLLVNGVVWPDLDDIPTDAEVWITNLTPYARKVEVGGMQIRVPPGIVEAVRQSVQRRFVGISAAKQFKPLGSGTRDHRGNPVPYILKRAGVASGLSYDKKSKSWGRKHAAYASPRLDRQAGEQMLYPTLILTQKRQ</sequence>
<dbReference type="AlphaFoldDB" id="A0A252AKI2"/>
<name>A0A252AKI2_9PROT</name>
<protein>
    <submittedName>
        <fullName evidence="1">Uncharacterized protein</fullName>
    </submittedName>
</protein>
<evidence type="ECO:0000313" key="1">
    <source>
        <dbReference type="EMBL" id="OUI90106.1"/>
    </source>
</evidence>
<comment type="caution">
    <text evidence="1">The sequence shown here is derived from an EMBL/GenBank/DDBJ whole genome shotgun (WGS) entry which is preliminary data.</text>
</comment>
<evidence type="ECO:0000313" key="2">
    <source>
        <dbReference type="Proteomes" id="UP000194641"/>
    </source>
</evidence>
<dbReference type="Proteomes" id="UP000194641">
    <property type="component" value="Unassembled WGS sequence"/>
</dbReference>
<accession>A0A252AKI2</accession>
<proteinExistence type="predicted"/>
<reference evidence="2" key="1">
    <citation type="submission" date="2014-06" db="EMBL/GenBank/DDBJ databases">
        <authorList>
            <person name="Winans N.J."/>
            <person name="Newell P.D."/>
            <person name="Douglas A.E."/>
        </authorList>
    </citation>
    <scope>NUCLEOTIDE SEQUENCE [LARGE SCALE GENOMIC DNA]</scope>
</reference>
<dbReference type="EMBL" id="JOPA01000056">
    <property type="protein sequence ID" value="OUI90106.1"/>
    <property type="molecule type" value="Genomic_DNA"/>
</dbReference>
<dbReference type="RefSeq" id="WP_086660125.1">
    <property type="nucleotide sequence ID" value="NZ_JBJJWX010000001.1"/>
</dbReference>